<comment type="caution">
    <text evidence="1">The sequence shown here is derived from an EMBL/GenBank/DDBJ whole genome shotgun (WGS) entry which is preliminary data.</text>
</comment>
<dbReference type="Proteomes" id="UP000748531">
    <property type="component" value="Unassembled WGS sequence"/>
</dbReference>
<sequence length="48" mass="5041">MTCSCIPTTIISGEALTTISGTGICLQSDRNLSDSAISNAEKIYFILS</sequence>
<organism evidence="1 2">
    <name type="scientific">Paragonimus heterotremus</name>
    <dbReference type="NCBI Taxonomy" id="100268"/>
    <lineage>
        <taxon>Eukaryota</taxon>
        <taxon>Metazoa</taxon>
        <taxon>Spiralia</taxon>
        <taxon>Lophotrochozoa</taxon>
        <taxon>Platyhelminthes</taxon>
        <taxon>Trematoda</taxon>
        <taxon>Digenea</taxon>
        <taxon>Plagiorchiida</taxon>
        <taxon>Troglotremata</taxon>
        <taxon>Troglotrematidae</taxon>
        <taxon>Paragonimus</taxon>
    </lineage>
</organism>
<evidence type="ECO:0000313" key="2">
    <source>
        <dbReference type="Proteomes" id="UP000748531"/>
    </source>
</evidence>
<evidence type="ECO:0000313" key="1">
    <source>
        <dbReference type="EMBL" id="KAF5399557.1"/>
    </source>
</evidence>
<dbReference type="AlphaFoldDB" id="A0A8J4SN77"/>
<name>A0A8J4SN77_9TREM</name>
<proteinExistence type="predicted"/>
<reference evidence="1" key="1">
    <citation type="submission" date="2019-05" db="EMBL/GenBank/DDBJ databases">
        <title>Annotation for the trematode Paragonimus heterotremus.</title>
        <authorList>
            <person name="Choi Y.-J."/>
        </authorList>
    </citation>
    <scope>NUCLEOTIDE SEQUENCE</scope>
    <source>
        <strain evidence="1">LC</strain>
    </source>
</reference>
<gene>
    <name evidence="1" type="ORF">PHET_06799</name>
</gene>
<dbReference type="EMBL" id="LUCH01003941">
    <property type="protein sequence ID" value="KAF5399557.1"/>
    <property type="molecule type" value="Genomic_DNA"/>
</dbReference>
<keyword evidence="2" id="KW-1185">Reference proteome</keyword>
<protein>
    <submittedName>
        <fullName evidence="1">Uncharacterized protein</fullName>
    </submittedName>
</protein>
<accession>A0A8J4SN77</accession>